<name>A0ABW7NAG4_9BACT</name>
<comment type="caution">
    <text evidence="1">The sequence shown here is derived from an EMBL/GenBank/DDBJ whole genome shotgun (WGS) entry which is preliminary data.</text>
</comment>
<proteinExistence type="predicted"/>
<evidence type="ECO:0000313" key="2">
    <source>
        <dbReference type="Proteomes" id="UP001610063"/>
    </source>
</evidence>
<dbReference type="Proteomes" id="UP001610063">
    <property type="component" value="Unassembled WGS sequence"/>
</dbReference>
<organism evidence="1 2">
    <name type="scientific">Marinoscillum luteum</name>
    <dbReference type="NCBI Taxonomy" id="861051"/>
    <lineage>
        <taxon>Bacteria</taxon>
        <taxon>Pseudomonadati</taxon>
        <taxon>Bacteroidota</taxon>
        <taxon>Cytophagia</taxon>
        <taxon>Cytophagales</taxon>
        <taxon>Reichenbachiellaceae</taxon>
        <taxon>Marinoscillum</taxon>
    </lineage>
</organism>
<gene>
    <name evidence="1" type="ORF">ACHKAR_12870</name>
</gene>
<reference evidence="1 2" key="1">
    <citation type="journal article" date="2013" name="Int. J. Syst. Evol. Microbiol.">
        <title>Marinoscillum luteum sp. nov., isolated from marine sediment.</title>
        <authorList>
            <person name="Cha I.T."/>
            <person name="Park S.J."/>
            <person name="Kim S.J."/>
            <person name="Kim J.G."/>
            <person name="Jung M.Y."/>
            <person name="Shin K.S."/>
            <person name="Kwon K.K."/>
            <person name="Yang S.H."/>
            <person name="Seo Y.S."/>
            <person name="Rhee S.K."/>
        </authorList>
    </citation>
    <scope>NUCLEOTIDE SEQUENCE [LARGE SCALE GENOMIC DNA]</scope>
    <source>
        <strain evidence="1 2">KCTC 23939</strain>
    </source>
</reference>
<dbReference type="RefSeq" id="WP_159584903.1">
    <property type="nucleotide sequence ID" value="NZ_JBIPKE010000017.1"/>
</dbReference>
<protein>
    <submittedName>
        <fullName evidence="1">Uncharacterized protein</fullName>
    </submittedName>
</protein>
<dbReference type="EMBL" id="JBIPKE010000017">
    <property type="protein sequence ID" value="MFH6984337.1"/>
    <property type="molecule type" value="Genomic_DNA"/>
</dbReference>
<keyword evidence="2" id="KW-1185">Reference proteome</keyword>
<sequence length="146" mass="16972">MEQNLASKLSGKYLGNMVYSASRRVVRTYVEVVRLNHIIVKVLFSLEGQEFVFRAMLSEQEEGLLMIIQDRVTKDHILSGVSGFLYQKPNVHGGYIHKLNSFYFHIRVKGFEGDFTEVYFMGKEELEYQLLDQKRSQDILKVKSLS</sequence>
<evidence type="ECO:0000313" key="1">
    <source>
        <dbReference type="EMBL" id="MFH6984337.1"/>
    </source>
</evidence>
<accession>A0ABW7NAG4</accession>